<name>A0ABQ9LW32_HEVBR</name>
<reference evidence="2 3" key="1">
    <citation type="journal article" date="2023" name="Plant Biotechnol. J.">
        <title>Chromosome-level wild Hevea brasiliensis genome provides new tools for genomic-assisted breeding and valuable loci to elevate rubber yield.</title>
        <authorList>
            <person name="Cheng H."/>
            <person name="Song X."/>
            <person name="Hu Y."/>
            <person name="Wu T."/>
            <person name="Yang Q."/>
            <person name="An Z."/>
            <person name="Feng S."/>
            <person name="Deng Z."/>
            <person name="Wu W."/>
            <person name="Zeng X."/>
            <person name="Tu M."/>
            <person name="Wang X."/>
            <person name="Huang H."/>
        </authorList>
    </citation>
    <scope>NUCLEOTIDE SEQUENCE [LARGE SCALE GENOMIC DNA]</scope>
    <source>
        <strain evidence="2">MT/VB/25A 57/8</strain>
    </source>
</reference>
<protein>
    <submittedName>
        <fullName evidence="2">Uncharacterized protein</fullName>
    </submittedName>
</protein>
<feature type="signal peptide" evidence="1">
    <location>
        <begin position="1"/>
        <end position="21"/>
    </location>
</feature>
<sequence>MASYLKLWVCLVFFLLTFAKSETRLLVPYPYHHLHERKNASAVFQELQEISKALKVRLGNETVDDQYFNESKRASPGGPDPKHH</sequence>
<organism evidence="2 3">
    <name type="scientific">Hevea brasiliensis</name>
    <name type="common">Para rubber tree</name>
    <name type="synonym">Siphonia brasiliensis</name>
    <dbReference type="NCBI Taxonomy" id="3981"/>
    <lineage>
        <taxon>Eukaryota</taxon>
        <taxon>Viridiplantae</taxon>
        <taxon>Streptophyta</taxon>
        <taxon>Embryophyta</taxon>
        <taxon>Tracheophyta</taxon>
        <taxon>Spermatophyta</taxon>
        <taxon>Magnoliopsida</taxon>
        <taxon>eudicotyledons</taxon>
        <taxon>Gunneridae</taxon>
        <taxon>Pentapetalae</taxon>
        <taxon>rosids</taxon>
        <taxon>fabids</taxon>
        <taxon>Malpighiales</taxon>
        <taxon>Euphorbiaceae</taxon>
        <taxon>Crotonoideae</taxon>
        <taxon>Micrandreae</taxon>
        <taxon>Hevea</taxon>
    </lineage>
</organism>
<feature type="chain" id="PRO_5046458333" evidence="1">
    <location>
        <begin position="22"/>
        <end position="84"/>
    </location>
</feature>
<keyword evidence="3" id="KW-1185">Reference proteome</keyword>
<keyword evidence="1" id="KW-0732">Signal</keyword>
<dbReference type="Proteomes" id="UP001174677">
    <property type="component" value="Chromosome 10"/>
</dbReference>
<evidence type="ECO:0000313" key="3">
    <source>
        <dbReference type="Proteomes" id="UP001174677"/>
    </source>
</evidence>
<proteinExistence type="predicted"/>
<evidence type="ECO:0000313" key="2">
    <source>
        <dbReference type="EMBL" id="KAJ9170858.1"/>
    </source>
</evidence>
<evidence type="ECO:0000256" key="1">
    <source>
        <dbReference type="SAM" id="SignalP"/>
    </source>
</evidence>
<accession>A0ABQ9LW32</accession>
<gene>
    <name evidence="2" type="ORF">P3X46_018923</name>
</gene>
<dbReference type="EMBL" id="JARPOI010000010">
    <property type="protein sequence ID" value="KAJ9170858.1"/>
    <property type="molecule type" value="Genomic_DNA"/>
</dbReference>
<comment type="caution">
    <text evidence="2">The sequence shown here is derived from an EMBL/GenBank/DDBJ whole genome shotgun (WGS) entry which is preliminary data.</text>
</comment>